<name>A0A918VCV9_9SPHN</name>
<evidence type="ECO:0000313" key="1">
    <source>
        <dbReference type="EMBL" id="GGZ87510.1"/>
    </source>
</evidence>
<dbReference type="EMBL" id="BMZD01000001">
    <property type="protein sequence ID" value="GGZ87510.1"/>
    <property type="molecule type" value="Genomic_DNA"/>
</dbReference>
<accession>A0A918VCV9</accession>
<reference evidence="1" key="1">
    <citation type="journal article" date="2014" name="Int. J. Syst. Evol. Microbiol.">
        <title>Complete genome sequence of Corynebacterium casei LMG S-19264T (=DSM 44701T), isolated from a smear-ripened cheese.</title>
        <authorList>
            <consortium name="US DOE Joint Genome Institute (JGI-PGF)"/>
            <person name="Walter F."/>
            <person name="Albersmeier A."/>
            <person name="Kalinowski J."/>
            <person name="Ruckert C."/>
        </authorList>
    </citation>
    <scope>NUCLEOTIDE SEQUENCE</scope>
    <source>
        <strain evidence="1">KCTC 32422</strain>
    </source>
</reference>
<dbReference type="AlphaFoldDB" id="A0A918VCV9"/>
<dbReference type="Proteomes" id="UP000634139">
    <property type="component" value="Unassembled WGS sequence"/>
</dbReference>
<sequence>MPAPPFNLWVTCRCDKAGMSKAFALAANRIAMPAPAEAARSAIVCGCALLLIAAGQALPVLGL</sequence>
<proteinExistence type="predicted"/>
<keyword evidence="2" id="KW-1185">Reference proteome</keyword>
<organism evidence="1 2">
    <name type="scientific">Novosphingobium arvoryzae</name>
    <dbReference type="NCBI Taxonomy" id="1256514"/>
    <lineage>
        <taxon>Bacteria</taxon>
        <taxon>Pseudomonadati</taxon>
        <taxon>Pseudomonadota</taxon>
        <taxon>Alphaproteobacteria</taxon>
        <taxon>Sphingomonadales</taxon>
        <taxon>Sphingomonadaceae</taxon>
        <taxon>Novosphingobium</taxon>
    </lineage>
</organism>
<protein>
    <submittedName>
        <fullName evidence="1">Uncharacterized protein</fullName>
    </submittedName>
</protein>
<comment type="caution">
    <text evidence="1">The sequence shown here is derived from an EMBL/GenBank/DDBJ whole genome shotgun (WGS) entry which is preliminary data.</text>
</comment>
<evidence type="ECO:0000313" key="2">
    <source>
        <dbReference type="Proteomes" id="UP000634139"/>
    </source>
</evidence>
<gene>
    <name evidence="1" type="ORF">GCM10011617_02770</name>
</gene>
<reference evidence="1" key="2">
    <citation type="submission" date="2020-09" db="EMBL/GenBank/DDBJ databases">
        <authorList>
            <person name="Sun Q."/>
            <person name="Kim S."/>
        </authorList>
    </citation>
    <scope>NUCLEOTIDE SEQUENCE</scope>
    <source>
        <strain evidence="1">KCTC 32422</strain>
    </source>
</reference>